<reference evidence="3 4" key="1">
    <citation type="submission" date="2019-11" db="EMBL/GenBank/DDBJ databases">
        <title>Type strains purchased from KCTC, JCM and DSMZ.</title>
        <authorList>
            <person name="Lu H."/>
        </authorList>
    </citation>
    <scope>NUCLEOTIDE SEQUENCE [LARGE SCALE GENOMIC DNA]</scope>
    <source>
        <strain evidence="3 4">KCTC 42409</strain>
    </source>
</reference>
<dbReference type="SMART" id="SM00749">
    <property type="entry name" value="BON"/>
    <property type="match status" value="1"/>
</dbReference>
<evidence type="ECO:0000313" key="3">
    <source>
        <dbReference type="EMBL" id="MTW03280.1"/>
    </source>
</evidence>
<dbReference type="AlphaFoldDB" id="A0A6L6Q0X1"/>
<organism evidence="3 4">
    <name type="scientific">Pseudoduganella ginsengisoli</name>
    <dbReference type="NCBI Taxonomy" id="1462440"/>
    <lineage>
        <taxon>Bacteria</taxon>
        <taxon>Pseudomonadati</taxon>
        <taxon>Pseudomonadota</taxon>
        <taxon>Betaproteobacteria</taxon>
        <taxon>Burkholderiales</taxon>
        <taxon>Oxalobacteraceae</taxon>
        <taxon>Telluria group</taxon>
        <taxon>Pseudoduganella</taxon>
    </lineage>
</organism>
<evidence type="ECO:0000256" key="1">
    <source>
        <dbReference type="SAM" id="SignalP"/>
    </source>
</evidence>
<dbReference type="Proteomes" id="UP000484015">
    <property type="component" value="Unassembled WGS sequence"/>
</dbReference>
<sequence length="100" mass="10302">MKTLLSTSILAAMLALTGCAPTTVTSANDAYVADSVVTANVKSALALQPGLNPAEIYVETYQGNVQLGGFVSSQQEIDTALAAARSVAGVKLVTNDMRLK</sequence>
<dbReference type="Pfam" id="PF04972">
    <property type="entry name" value="BON"/>
    <property type="match status" value="1"/>
</dbReference>
<evidence type="ECO:0000313" key="4">
    <source>
        <dbReference type="Proteomes" id="UP000484015"/>
    </source>
</evidence>
<name>A0A6L6Q0X1_9BURK</name>
<proteinExistence type="predicted"/>
<gene>
    <name evidence="3" type="ORF">GM668_14430</name>
</gene>
<dbReference type="InterPro" id="IPR007055">
    <property type="entry name" value="BON_dom"/>
</dbReference>
<dbReference type="PANTHER" id="PTHR34606:SF16">
    <property type="entry name" value="BON DOMAIN-CONTAINING PROTEIN"/>
    <property type="match status" value="1"/>
</dbReference>
<dbReference type="RefSeq" id="WP_155439669.1">
    <property type="nucleotide sequence ID" value="NZ_WNLA01000009.1"/>
</dbReference>
<dbReference type="PROSITE" id="PS51257">
    <property type="entry name" value="PROKAR_LIPOPROTEIN"/>
    <property type="match status" value="1"/>
</dbReference>
<dbReference type="PANTHER" id="PTHR34606">
    <property type="entry name" value="BON DOMAIN-CONTAINING PROTEIN"/>
    <property type="match status" value="1"/>
</dbReference>
<comment type="caution">
    <text evidence="3">The sequence shown here is derived from an EMBL/GenBank/DDBJ whole genome shotgun (WGS) entry which is preliminary data.</text>
</comment>
<keyword evidence="1" id="KW-0732">Signal</keyword>
<dbReference type="OrthoDB" id="8758288at2"/>
<protein>
    <submittedName>
        <fullName evidence="3">BON domain-containing protein</fullName>
    </submittedName>
</protein>
<dbReference type="InterPro" id="IPR014004">
    <property type="entry name" value="Transpt-assoc_nodulatn_dom_bac"/>
</dbReference>
<feature type="chain" id="PRO_5026685335" evidence="1">
    <location>
        <begin position="21"/>
        <end position="100"/>
    </location>
</feature>
<dbReference type="InterPro" id="IPR051686">
    <property type="entry name" value="Lipoprotein_DolP"/>
</dbReference>
<accession>A0A6L6Q0X1</accession>
<dbReference type="EMBL" id="WNLA01000009">
    <property type="protein sequence ID" value="MTW03280.1"/>
    <property type="molecule type" value="Genomic_DNA"/>
</dbReference>
<evidence type="ECO:0000259" key="2">
    <source>
        <dbReference type="PROSITE" id="PS50914"/>
    </source>
</evidence>
<dbReference type="PROSITE" id="PS50914">
    <property type="entry name" value="BON"/>
    <property type="match status" value="1"/>
</dbReference>
<keyword evidence="4" id="KW-1185">Reference proteome</keyword>
<feature type="domain" description="BON" evidence="2">
    <location>
        <begin position="33"/>
        <end position="100"/>
    </location>
</feature>
<dbReference type="Gene3D" id="3.30.1340.30">
    <property type="match status" value="1"/>
</dbReference>
<feature type="signal peptide" evidence="1">
    <location>
        <begin position="1"/>
        <end position="20"/>
    </location>
</feature>